<keyword evidence="4 6" id="KW-1133">Transmembrane helix</keyword>
<comment type="subcellular location">
    <subcellularLocation>
        <location evidence="1">Membrane</location>
        <topology evidence="1">Multi-pass membrane protein</topology>
    </subcellularLocation>
</comment>
<keyword evidence="3 6" id="KW-0812">Transmembrane</keyword>
<evidence type="ECO:0000256" key="4">
    <source>
        <dbReference type="ARBA" id="ARBA00022989"/>
    </source>
</evidence>
<organism evidence="7 8">
    <name type="scientific">Rhodocollybia butyracea</name>
    <dbReference type="NCBI Taxonomy" id="206335"/>
    <lineage>
        <taxon>Eukaryota</taxon>
        <taxon>Fungi</taxon>
        <taxon>Dikarya</taxon>
        <taxon>Basidiomycota</taxon>
        <taxon>Agaricomycotina</taxon>
        <taxon>Agaricomycetes</taxon>
        <taxon>Agaricomycetidae</taxon>
        <taxon>Agaricales</taxon>
        <taxon>Marasmiineae</taxon>
        <taxon>Omphalotaceae</taxon>
        <taxon>Rhodocollybia</taxon>
    </lineage>
</organism>
<sequence length="156" mass="14385">MGPIGAEAVKLGAVYAAQANEVLAPIGQEVGKHISAAAVAIEPYTKDMDPAVPKVIGAVAGAAVGIALAPVVAPAVLGIVGFGGKGVVAGSAAAGIQAGIGNVAAGSLFAGAQSVAMGGILPAIGSIAAAGLGGLAGAGVAAAVQDVNAKSKDSQL</sequence>
<feature type="transmembrane region" description="Helical" evidence="6">
    <location>
        <begin position="55"/>
        <end position="80"/>
    </location>
</feature>
<dbReference type="EMBL" id="JADNRY010000003">
    <property type="protein sequence ID" value="KAF9077689.1"/>
    <property type="molecule type" value="Genomic_DNA"/>
</dbReference>
<evidence type="ECO:0000256" key="1">
    <source>
        <dbReference type="ARBA" id="ARBA00004141"/>
    </source>
</evidence>
<evidence type="ECO:0000256" key="5">
    <source>
        <dbReference type="ARBA" id="ARBA00023136"/>
    </source>
</evidence>
<dbReference type="Pfam" id="PF06140">
    <property type="entry name" value="Ifi-6-16"/>
    <property type="match status" value="1"/>
</dbReference>
<proteinExistence type="inferred from homology"/>
<keyword evidence="8" id="KW-1185">Reference proteome</keyword>
<keyword evidence="5 6" id="KW-0472">Membrane</keyword>
<evidence type="ECO:0000313" key="7">
    <source>
        <dbReference type="EMBL" id="KAF9077689.1"/>
    </source>
</evidence>
<evidence type="ECO:0000256" key="3">
    <source>
        <dbReference type="ARBA" id="ARBA00022692"/>
    </source>
</evidence>
<dbReference type="Gene3D" id="6.10.110.10">
    <property type="match status" value="1"/>
</dbReference>
<dbReference type="Proteomes" id="UP000772434">
    <property type="component" value="Unassembled WGS sequence"/>
</dbReference>
<dbReference type="InterPro" id="IPR009311">
    <property type="entry name" value="IFI6/IFI27-like"/>
</dbReference>
<dbReference type="PANTHER" id="PTHR16932:SF18">
    <property type="entry name" value="INTERFERON, ALPHA-INDUCIBLE PROTEIN 27-LIKE 2"/>
    <property type="match status" value="1"/>
</dbReference>
<dbReference type="AlphaFoldDB" id="A0A9P5UFV9"/>
<feature type="transmembrane region" description="Helical" evidence="6">
    <location>
        <begin position="87"/>
        <end position="108"/>
    </location>
</feature>
<feature type="transmembrane region" description="Helical" evidence="6">
    <location>
        <begin position="120"/>
        <end position="144"/>
    </location>
</feature>
<evidence type="ECO:0000313" key="8">
    <source>
        <dbReference type="Proteomes" id="UP000772434"/>
    </source>
</evidence>
<gene>
    <name evidence="7" type="ORF">BDP27DRAFT_1311499</name>
</gene>
<evidence type="ECO:0000256" key="2">
    <source>
        <dbReference type="ARBA" id="ARBA00007262"/>
    </source>
</evidence>
<reference evidence="7" key="1">
    <citation type="submission" date="2020-11" db="EMBL/GenBank/DDBJ databases">
        <authorList>
            <consortium name="DOE Joint Genome Institute"/>
            <person name="Ahrendt S."/>
            <person name="Riley R."/>
            <person name="Andreopoulos W."/>
            <person name="Labutti K."/>
            <person name="Pangilinan J."/>
            <person name="Ruiz-Duenas F.J."/>
            <person name="Barrasa J.M."/>
            <person name="Sanchez-Garcia M."/>
            <person name="Camarero S."/>
            <person name="Miyauchi S."/>
            <person name="Serrano A."/>
            <person name="Linde D."/>
            <person name="Babiker R."/>
            <person name="Drula E."/>
            <person name="Ayuso-Fernandez I."/>
            <person name="Pacheco R."/>
            <person name="Padilla G."/>
            <person name="Ferreira P."/>
            <person name="Barriuso J."/>
            <person name="Kellner H."/>
            <person name="Castanera R."/>
            <person name="Alfaro M."/>
            <person name="Ramirez L."/>
            <person name="Pisabarro A.G."/>
            <person name="Kuo A."/>
            <person name="Tritt A."/>
            <person name="Lipzen A."/>
            <person name="He G."/>
            <person name="Yan M."/>
            <person name="Ng V."/>
            <person name="Cullen D."/>
            <person name="Martin F."/>
            <person name="Rosso M.-N."/>
            <person name="Henrissat B."/>
            <person name="Hibbett D."/>
            <person name="Martinez A.T."/>
            <person name="Grigoriev I.V."/>
        </authorList>
    </citation>
    <scope>NUCLEOTIDE SEQUENCE</scope>
    <source>
        <strain evidence="7">AH 40177</strain>
    </source>
</reference>
<dbReference type="PANTHER" id="PTHR16932">
    <property type="entry name" value="INTERFERON ALPHA-INDUCIBLE PROTEIN 27"/>
    <property type="match status" value="1"/>
</dbReference>
<accession>A0A9P5UFV9</accession>
<comment type="similarity">
    <text evidence="2">Belongs to the IFI6/IFI27 family.</text>
</comment>
<evidence type="ECO:0000256" key="6">
    <source>
        <dbReference type="SAM" id="Phobius"/>
    </source>
</evidence>
<protein>
    <submittedName>
        <fullName evidence="7">Uncharacterized protein</fullName>
    </submittedName>
</protein>
<dbReference type="GO" id="GO:0016020">
    <property type="term" value="C:membrane"/>
    <property type="evidence" value="ECO:0007669"/>
    <property type="project" value="UniProtKB-SubCell"/>
</dbReference>
<name>A0A9P5UFV9_9AGAR</name>
<comment type="caution">
    <text evidence="7">The sequence shown here is derived from an EMBL/GenBank/DDBJ whole genome shotgun (WGS) entry which is preliminary data.</text>
</comment>
<dbReference type="InterPro" id="IPR038213">
    <property type="entry name" value="IFI6/IFI27-like_sf"/>
</dbReference>